<dbReference type="EMBL" id="KZ825505">
    <property type="protein sequence ID" value="PYI31248.1"/>
    <property type="molecule type" value="Genomic_DNA"/>
</dbReference>
<proteinExistence type="predicted"/>
<dbReference type="Proteomes" id="UP000248817">
    <property type="component" value="Unassembled WGS sequence"/>
</dbReference>
<evidence type="ECO:0000313" key="3">
    <source>
        <dbReference type="Proteomes" id="UP000248817"/>
    </source>
</evidence>
<sequence>MFQALGMSDLLLLWFDFFHHLRPALGLRDSLCVDFVLPSSSSVLREGQNAALALAVIKHWLRKLPSSLETVKK</sequence>
<protein>
    <recommendedName>
        <fullName evidence="4">Rho-GAP domain-containing protein</fullName>
    </recommendedName>
</protein>
<evidence type="ECO:0000256" key="1">
    <source>
        <dbReference type="SAM" id="SignalP"/>
    </source>
</evidence>
<organism evidence="2 3">
    <name type="scientific">Aspergillus indologenus CBS 114.80</name>
    <dbReference type="NCBI Taxonomy" id="1450541"/>
    <lineage>
        <taxon>Eukaryota</taxon>
        <taxon>Fungi</taxon>
        <taxon>Dikarya</taxon>
        <taxon>Ascomycota</taxon>
        <taxon>Pezizomycotina</taxon>
        <taxon>Eurotiomycetes</taxon>
        <taxon>Eurotiomycetidae</taxon>
        <taxon>Eurotiales</taxon>
        <taxon>Aspergillaceae</taxon>
        <taxon>Aspergillus</taxon>
        <taxon>Aspergillus subgen. Circumdati</taxon>
    </lineage>
</organism>
<reference evidence="2 3" key="1">
    <citation type="submission" date="2018-02" db="EMBL/GenBank/DDBJ databases">
        <title>The genomes of Aspergillus section Nigri reveals drivers in fungal speciation.</title>
        <authorList>
            <consortium name="DOE Joint Genome Institute"/>
            <person name="Vesth T.C."/>
            <person name="Nybo J."/>
            <person name="Theobald S."/>
            <person name="Brandl J."/>
            <person name="Frisvad J.C."/>
            <person name="Nielsen K.F."/>
            <person name="Lyhne E.K."/>
            <person name="Kogle M.E."/>
            <person name="Kuo A."/>
            <person name="Riley R."/>
            <person name="Clum A."/>
            <person name="Nolan M."/>
            <person name="Lipzen A."/>
            <person name="Salamov A."/>
            <person name="Henrissat B."/>
            <person name="Wiebenga A."/>
            <person name="De vries R.P."/>
            <person name="Grigoriev I.V."/>
            <person name="Mortensen U.H."/>
            <person name="Andersen M.R."/>
            <person name="Baker S.E."/>
        </authorList>
    </citation>
    <scope>NUCLEOTIDE SEQUENCE [LARGE SCALE GENOMIC DNA]</scope>
    <source>
        <strain evidence="2 3">CBS 114.80</strain>
    </source>
</reference>
<feature type="signal peptide" evidence="1">
    <location>
        <begin position="1"/>
        <end position="26"/>
    </location>
</feature>
<gene>
    <name evidence="2" type="ORF">BP00DRAFT_425721</name>
</gene>
<evidence type="ECO:0008006" key="4">
    <source>
        <dbReference type="Google" id="ProtNLM"/>
    </source>
</evidence>
<dbReference type="AlphaFoldDB" id="A0A2V5I3E3"/>
<feature type="chain" id="PRO_5016043263" description="Rho-GAP domain-containing protein" evidence="1">
    <location>
        <begin position="27"/>
        <end position="73"/>
    </location>
</feature>
<accession>A0A2V5I3E3</accession>
<evidence type="ECO:0000313" key="2">
    <source>
        <dbReference type="EMBL" id="PYI31248.1"/>
    </source>
</evidence>
<keyword evidence="3" id="KW-1185">Reference proteome</keyword>
<name>A0A2V5I3E3_9EURO</name>
<keyword evidence="1" id="KW-0732">Signal</keyword>